<dbReference type="CDD" id="cd00293">
    <property type="entry name" value="USP-like"/>
    <property type="match status" value="1"/>
</dbReference>
<dbReference type="InterPro" id="IPR006016">
    <property type="entry name" value="UspA"/>
</dbReference>
<keyword evidence="4" id="KW-1185">Reference proteome</keyword>
<organism evidence="3 4">
    <name type="scientific">Nocardioides flavescens</name>
    <dbReference type="NCBI Taxonomy" id="2691959"/>
    <lineage>
        <taxon>Bacteria</taxon>
        <taxon>Bacillati</taxon>
        <taxon>Actinomycetota</taxon>
        <taxon>Actinomycetes</taxon>
        <taxon>Propionibacteriales</taxon>
        <taxon>Nocardioidaceae</taxon>
        <taxon>Nocardioides</taxon>
    </lineage>
</organism>
<dbReference type="PANTHER" id="PTHR46268">
    <property type="entry name" value="STRESS RESPONSE PROTEIN NHAX"/>
    <property type="match status" value="1"/>
</dbReference>
<protein>
    <recommendedName>
        <fullName evidence="2">UspA domain-containing protein</fullName>
    </recommendedName>
</protein>
<dbReference type="Gene3D" id="3.40.50.620">
    <property type="entry name" value="HUPs"/>
    <property type="match status" value="1"/>
</dbReference>
<dbReference type="EMBL" id="WUEK01000006">
    <property type="protein sequence ID" value="MXG90206.1"/>
    <property type="molecule type" value="Genomic_DNA"/>
</dbReference>
<accession>A0A6L7EWL9</accession>
<dbReference type="InterPro" id="IPR006015">
    <property type="entry name" value="Universal_stress_UspA"/>
</dbReference>
<comment type="caution">
    <text evidence="3">The sequence shown here is derived from an EMBL/GenBank/DDBJ whole genome shotgun (WGS) entry which is preliminary data.</text>
</comment>
<reference evidence="3 4" key="1">
    <citation type="submission" date="2019-12" db="EMBL/GenBank/DDBJ databases">
        <authorList>
            <person name="Kun Z."/>
        </authorList>
    </citation>
    <scope>NUCLEOTIDE SEQUENCE [LARGE SCALE GENOMIC DNA]</scope>
    <source>
        <strain evidence="3 4">YIM 123512</strain>
    </source>
</reference>
<dbReference type="Proteomes" id="UP000473325">
    <property type="component" value="Unassembled WGS sequence"/>
</dbReference>
<dbReference type="AlphaFoldDB" id="A0A6L7EWL9"/>
<evidence type="ECO:0000313" key="3">
    <source>
        <dbReference type="EMBL" id="MXG90206.1"/>
    </source>
</evidence>
<dbReference type="InterPro" id="IPR014729">
    <property type="entry name" value="Rossmann-like_a/b/a_fold"/>
</dbReference>
<evidence type="ECO:0000256" key="1">
    <source>
        <dbReference type="ARBA" id="ARBA00008791"/>
    </source>
</evidence>
<proteinExistence type="inferred from homology"/>
<dbReference type="RefSeq" id="WP_160878132.1">
    <property type="nucleotide sequence ID" value="NZ_WUEK01000006.1"/>
</dbReference>
<dbReference type="PANTHER" id="PTHR46268:SF6">
    <property type="entry name" value="UNIVERSAL STRESS PROTEIN UP12"/>
    <property type="match status" value="1"/>
</dbReference>
<evidence type="ECO:0000259" key="2">
    <source>
        <dbReference type="Pfam" id="PF00582"/>
    </source>
</evidence>
<feature type="domain" description="UspA" evidence="2">
    <location>
        <begin position="2"/>
        <end position="125"/>
    </location>
</feature>
<sequence length="125" mass="13065">MTVLIAYTPSETSREVLDTGLRYARSLGEQALVLNVLTESAPLVESALSPDGVAALTDELDASEASAEQVRNPDVADAVLTRAGEIGASLVVVGVRHRSPVGKLLLGSVSQRVVLESEVPVLCVK</sequence>
<dbReference type="Pfam" id="PF00582">
    <property type="entry name" value="Usp"/>
    <property type="match status" value="1"/>
</dbReference>
<comment type="similarity">
    <text evidence="1">Belongs to the universal stress protein A family.</text>
</comment>
<dbReference type="SUPFAM" id="SSF52402">
    <property type="entry name" value="Adenine nucleotide alpha hydrolases-like"/>
    <property type="match status" value="1"/>
</dbReference>
<dbReference type="PRINTS" id="PR01438">
    <property type="entry name" value="UNVRSLSTRESS"/>
</dbReference>
<name>A0A6L7EWL9_9ACTN</name>
<gene>
    <name evidence="3" type="ORF">GRQ65_11660</name>
</gene>
<evidence type="ECO:0000313" key="4">
    <source>
        <dbReference type="Proteomes" id="UP000473325"/>
    </source>
</evidence>